<evidence type="ECO:0000313" key="1">
    <source>
        <dbReference type="EMBL" id="MCY1079017.1"/>
    </source>
</evidence>
<evidence type="ECO:0008006" key="3">
    <source>
        <dbReference type="Google" id="ProtNLM"/>
    </source>
</evidence>
<proteinExistence type="predicted"/>
<organism evidence="1 2">
    <name type="scientific">Archangium lansingense</name>
    <dbReference type="NCBI Taxonomy" id="2995310"/>
    <lineage>
        <taxon>Bacteria</taxon>
        <taxon>Pseudomonadati</taxon>
        <taxon>Myxococcota</taxon>
        <taxon>Myxococcia</taxon>
        <taxon>Myxococcales</taxon>
        <taxon>Cystobacterineae</taxon>
        <taxon>Archangiaceae</taxon>
        <taxon>Archangium</taxon>
    </lineage>
</organism>
<dbReference type="Proteomes" id="UP001207654">
    <property type="component" value="Unassembled WGS sequence"/>
</dbReference>
<name>A0ABT4ABI4_9BACT</name>
<accession>A0ABT4ABI4</accession>
<reference evidence="1 2" key="1">
    <citation type="submission" date="2022-11" db="EMBL/GenBank/DDBJ databases">
        <title>Minimal conservation of predation-associated metabolite biosynthetic gene clusters underscores biosynthetic potential of Myxococcota including descriptions for ten novel species: Archangium lansinium sp. nov., Myxococcus landrumus sp. nov., Nannocystis bai.</title>
        <authorList>
            <person name="Ahearne A."/>
            <person name="Stevens C."/>
            <person name="Phillips K."/>
        </authorList>
    </citation>
    <scope>NUCLEOTIDE SEQUENCE [LARGE SCALE GENOMIC DNA]</scope>
    <source>
        <strain evidence="1 2">MIWBW</strain>
    </source>
</reference>
<dbReference type="RefSeq" id="WP_267537772.1">
    <property type="nucleotide sequence ID" value="NZ_JAPNKA010000001.1"/>
</dbReference>
<dbReference type="PROSITE" id="PS51257">
    <property type="entry name" value="PROKAR_LIPOPROTEIN"/>
    <property type="match status" value="1"/>
</dbReference>
<comment type="caution">
    <text evidence="1">The sequence shown here is derived from an EMBL/GenBank/DDBJ whole genome shotgun (WGS) entry which is preliminary data.</text>
</comment>
<gene>
    <name evidence="1" type="ORF">OV287_31605</name>
</gene>
<keyword evidence="2" id="KW-1185">Reference proteome</keyword>
<evidence type="ECO:0000313" key="2">
    <source>
        <dbReference type="Proteomes" id="UP001207654"/>
    </source>
</evidence>
<dbReference type="EMBL" id="JAPNKA010000001">
    <property type="protein sequence ID" value="MCY1079017.1"/>
    <property type="molecule type" value="Genomic_DNA"/>
</dbReference>
<sequence>MYLRLAVLGCVLSLTAGCSGTRGEEVENAPLQGADETVSAPEHALRGCVSAQARLEPTPSRLG</sequence>
<protein>
    <recommendedName>
        <fullName evidence="3">Lipoprotein</fullName>
    </recommendedName>
</protein>